<evidence type="ECO:0000313" key="5">
    <source>
        <dbReference type="EMBL" id="ORY50725.1"/>
    </source>
</evidence>
<sequence>MATEKKDKKQSKFDFSQSAPTHFTSETEIAAYANWINTQLAADADLAAVLPVSTSSFFNACADGILLCKLVNNSVPGTIQEKQINKVVKTPIHKLENIQRALAGSVKIGVQVHNLSAEDILKGTPHLVLGLVWQVIKVGLLQNVVPTGNESASSSCHDLTSHTEPSTQSLERALLKWVNSTLKKQNAQLHVSNFGSDLKDGAALAYLISSFDDNVSQAEEILKEQDINKRAELVLQYAQQYDCRHFASAADIVDGNKNLNLAFVAVLHNLKVSRDKAQQIRIQLEGAKENAEAALLRVNSSREVESKKLKLQLNDAREEAERLRQERDQLRNLLEEFKEQAQDQEAVYAENGKLLEKLNALEDELQQSRNINDQVTSSFESITDTLAQVVSSEQDVSKQLQLQNNRIIELQAEVDYYKQLVRELEDDNRELHKQLAALKETDSYLSLHNLSAPFTSLNNVSDNQEDLAQQLAASKALSQSLQYELLALQSDKDEKSQELEQALQRAERAEEKVQLSTESLAQLYAQTKLSKGDISNKSTEFQKKQEAD</sequence>
<proteinExistence type="predicted"/>
<dbReference type="GO" id="GO:0032432">
    <property type="term" value="C:actin filament bundle"/>
    <property type="evidence" value="ECO:0007669"/>
    <property type="project" value="TreeGrafter"/>
</dbReference>
<dbReference type="EMBL" id="MCGO01000006">
    <property type="protein sequence ID" value="ORY50725.1"/>
    <property type="molecule type" value="Genomic_DNA"/>
</dbReference>
<dbReference type="OrthoDB" id="10017054at2759"/>
<name>A0A1Y2CWL2_9FUNG</name>
<dbReference type="PANTHER" id="PTHR19961">
    <property type="entry name" value="FIMBRIN/PLASTIN"/>
    <property type="match status" value="1"/>
</dbReference>
<keyword evidence="2" id="KW-0009">Actin-binding</keyword>
<comment type="caution">
    <text evidence="5">The sequence shown here is derived from an EMBL/GenBank/DDBJ whole genome shotgun (WGS) entry which is preliminary data.</text>
</comment>
<dbReference type="GO" id="GO:0005737">
    <property type="term" value="C:cytoplasm"/>
    <property type="evidence" value="ECO:0007669"/>
    <property type="project" value="TreeGrafter"/>
</dbReference>
<dbReference type="InterPro" id="IPR001715">
    <property type="entry name" value="CH_dom"/>
</dbReference>
<evidence type="ECO:0000256" key="2">
    <source>
        <dbReference type="ARBA" id="ARBA00023203"/>
    </source>
</evidence>
<dbReference type="PANTHER" id="PTHR19961:SF18">
    <property type="entry name" value="FI19014P1"/>
    <property type="match status" value="1"/>
</dbReference>
<keyword evidence="3" id="KW-0175">Coiled coil</keyword>
<feature type="domain" description="Calponin-homology (CH)" evidence="4">
    <location>
        <begin position="168"/>
        <end position="272"/>
    </location>
</feature>
<keyword evidence="1" id="KW-0677">Repeat</keyword>
<organism evidence="5 6">
    <name type="scientific">Rhizoclosmatium globosum</name>
    <dbReference type="NCBI Taxonomy" id="329046"/>
    <lineage>
        <taxon>Eukaryota</taxon>
        <taxon>Fungi</taxon>
        <taxon>Fungi incertae sedis</taxon>
        <taxon>Chytridiomycota</taxon>
        <taxon>Chytridiomycota incertae sedis</taxon>
        <taxon>Chytridiomycetes</taxon>
        <taxon>Chytridiales</taxon>
        <taxon>Chytriomycetaceae</taxon>
        <taxon>Rhizoclosmatium</taxon>
    </lineage>
</organism>
<dbReference type="CDD" id="cd21218">
    <property type="entry name" value="CH_PLS_FIM_rpt2"/>
    <property type="match status" value="1"/>
</dbReference>
<dbReference type="PROSITE" id="PS50021">
    <property type="entry name" value="CH"/>
    <property type="match status" value="2"/>
</dbReference>
<dbReference type="GO" id="GO:0051015">
    <property type="term" value="F:actin filament binding"/>
    <property type="evidence" value="ECO:0007669"/>
    <property type="project" value="InterPro"/>
</dbReference>
<keyword evidence="6" id="KW-1185">Reference proteome</keyword>
<evidence type="ECO:0000313" key="6">
    <source>
        <dbReference type="Proteomes" id="UP000193642"/>
    </source>
</evidence>
<dbReference type="GO" id="GO:0051639">
    <property type="term" value="P:actin filament network formation"/>
    <property type="evidence" value="ECO:0007669"/>
    <property type="project" value="TreeGrafter"/>
</dbReference>
<feature type="coiled-coil region" evidence="3">
    <location>
        <begin position="270"/>
        <end position="441"/>
    </location>
</feature>
<dbReference type="Gene3D" id="1.10.418.10">
    <property type="entry name" value="Calponin-like domain"/>
    <property type="match status" value="2"/>
</dbReference>
<evidence type="ECO:0000259" key="4">
    <source>
        <dbReference type="PROSITE" id="PS50021"/>
    </source>
</evidence>
<dbReference type="GO" id="GO:0005884">
    <property type="term" value="C:actin filament"/>
    <property type="evidence" value="ECO:0007669"/>
    <property type="project" value="TreeGrafter"/>
</dbReference>
<reference evidence="5 6" key="1">
    <citation type="submission" date="2016-07" db="EMBL/GenBank/DDBJ databases">
        <title>Pervasive Adenine N6-methylation of Active Genes in Fungi.</title>
        <authorList>
            <consortium name="DOE Joint Genome Institute"/>
            <person name="Mondo S.J."/>
            <person name="Dannebaum R.O."/>
            <person name="Kuo R.C."/>
            <person name="Labutti K."/>
            <person name="Haridas S."/>
            <person name="Kuo A."/>
            <person name="Salamov A."/>
            <person name="Ahrendt S.R."/>
            <person name="Lipzen A."/>
            <person name="Sullivan W."/>
            <person name="Andreopoulos W.B."/>
            <person name="Clum A."/>
            <person name="Lindquist E."/>
            <person name="Daum C."/>
            <person name="Ramamoorthy G.K."/>
            <person name="Gryganskyi A."/>
            <person name="Culley D."/>
            <person name="Magnuson J.K."/>
            <person name="James T.Y."/>
            <person name="O'Malley M.A."/>
            <person name="Stajich J.E."/>
            <person name="Spatafora J.W."/>
            <person name="Visel A."/>
            <person name="Grigoriev I.V."/>
        </authorList>
    </citation>
    <scope>NUCLEOTIDE SEQUENCE [LARGE SCALE GENOMIC DNA]</scope>
    <source>
        <strain evidence="5 6">JEL800</strain>
    </source>
</reference>
<dbReference type="InterPro" id="IPR036872">
    <property type="entry name" value="CH_dom_sf"/>
</dbReference>
<dbReference type="Pfam" id="PF00307">
    <property type="entry name" value="CH"/>
    <property type="match status" value="2"/>
</dbReference>
<dbReference type="SMART" id="SM00033">
    <property type="entry name" value="CH"/>
    <property type="match status" value="2"/>
</dbReference>
<dbReference type="InterPro" id="IPR039959">
    <property type="entry name" value="Fimbrin/Plastin"/>
</dbReference>
<gene>
    <name evidence="5" type="ORF">BCR33DRAFT_493024</name>
</gene>
<protein>
    <recommendedName>
        <fullName evidence="4">Calponin-homology (CH) domain-containing protein</fullName>
    </recommendedName>
</protein>
<evidence type="ECO:0000256" key="3">
    <source>
        <dbReference type="SAM" id="Coils"/>
    </source>
</evidence>
<dbReference type="AlphaFoldDB" id="A0A1Y2CWL2"/>
<dbReference type="Proteomes" id="UP000193642">
    <property type="component" value="Unassembled WGS sequence"/>
</dbReference>
<feature type="coiled-coil region" evidence="3">
    <location>
        <begin position="485"/>
        <end position="526"/>
    </location>
</feature>
<dbReference type="STRING" id="329046.A0A1Y2CWL2"/>
<dbReference type="SUPFAM" id="SSF47576">
    <property type="entry name" value="Calponin-homology domain, CH-domain"/>
    <property type="match status" value="1"/>
</dbReference>
<feature type="domain" description="Calponin-homology (CH)" evidence="4">
    <location>
        <begin position="26"/>
        <end position="140"/>
    </location>
</feature>
<evidence type="ECO:0000256" key="1">
    <source>
        <dbReference type="ARBA" id="ARBA00022737"/>
    </source>
</evidence>
<accession>A0A1Y2CWL2</accession>
<dbReference type="GO" id="GO:0051017">
    <property type="term" value="P:actin filament bundle assembly"/>
    <property type="evidence" value="ECO:0007669"/>
    <property type="project" value="InterPro"/>
</dbReference>